<gene>
    <name evidence="1" type="ORF">KUDE01_006025</name>
</gene>
<reference evidence="1" key="1">
    <citation type="submission" date="2023-04" db="EMBL/GenBank/DDBJ databases">
        <title>Chromosome-level genome of Chaenocephalus aceratus.</title>
        <authorList>
            <person name="Park H."/>
        </authorList>
    </citation>
    <scope>NUCLEOTIDE SEQUENCE</scope>
    <source>
        <strain evidence="1">DE</strain>
        <tissue evidence="1">Muscle</tissue>
    </source>
</reference>
<dbReference type="Proteomes" id="UP001228049">
    <property type="component" value="Unassembled WGS sequence"/>
</dbReference>
<evidence type="ECO:0000313" key="2">
    <source>
        <dbReference type="Proteomes" id="UP001228049"/>
    </source>
</evidence>
<evidence type="ECO:0000313" key="1">
    <source>
        <dbReference type="EMBL" id="KAK1903066.1"/>
    </source>
</evidence>
<organism evidence="1 2">
    <name type="scientific">Dissostichus eleginoides</name>
    <name type="common">Patagonian toothfish</name>
    <name type="synonym">Dissostichus amissus</name>
    <dbReference type="NCBI Taxonomy" id="100907"/>
    <lineage>
        <taxon>Eukaryota</taxon>
        <taxon>Metazoa</taxon>
        <taxon>Chordata</taxon>
        <taxon>Craniata</taxon>
        <taxon>Vertebrata</taxon>
        <taxon>Euteleostomi</taxon>
        <taxon>Actinopterygii</taxon>
        <taxon>Neopterygii</taxon>
        <taxon>Teleostei</taxon>
        <taxon>Neoteleostei</taxon>
        <taxon>Acanthomorphata</taxon>
        <taxon>Eupercaria</taxon>
        <taxon>Perciformes</taxon>
        <taxon>Notothenioidei</taxon>
        <taxon>Nototheniidae</taxon>
        <taxon>Dissostichus</taxon>
    </lineage>
</organism>
<sequence length="70" mass="7705">MNISRQAGCLKNKSPLMGPCTTEEALSLIKEEEVLCCCNYIAALRVHVTDDAASFMFQLRGRGTSEQPNL</sequence>
<dbReference type="EMBL" id="JASDAP010000005">
    <property type="protein sequence ID" value="KAK1903066.1"/>
    <property type="molecule type" value="Genomic_DNA"/>
</dbReference>
<dbReference type="AlphaFoldDB" id="A0AAD9FIZ4"/>
<name>A0AAD9FIZ4_DISEL</name>
<comment type="caution">
    <text evidence="1">The sequence shown here is derived from an EMBL/GenBank/DDBJ whole genome shotgun (WGS) entry which is preliminary data.</text>
</comment>
<accession>A0AAD9FIZ4</accession>
<protein>
    <submittedName>
        <fullName evidence="1">GTP-binding protein TypA/BipA like</fullName>
    </submittedName>
</protein>
<keyword evidence="2" id="KW-1185">Reference proteome</keyword>
<proteinExistence type="predicted"/>